<accession>A0A6C0B8H0</accession>
<evidence type="ECO:0000313" key="1">
    <source>
        <dbReference type="EMBL" id="QHS88537.1"/>
    </source>
</evidence>
<proteinExistence type="predicted"/>
<protein>
    <submittedName>
        <fullName evidence="1">Uncharacterized protein</fullName>
    </submittedName>
</protein>
<sequence length="100" mass="11394">MPELFVICNGAKSTYDVENAINSTYGGGHRVVKQVDPLKIDKHGNTITFVDVYRGGSLTQSRMDRLLIQLHSDPLNRGERFTYQIRPNYIVWTIKVNLAK</sequence>
<name>A0A6C0B8H0_9ZZZZ</name>
<organism evidence="1">
    <name type="scientific">viral metagenome</name>
    <dbReference type="NCBI Taxonomy" id="1070528"/>
    <lineage>
        <taxon>unclassified sequences</taxon>
        <taxon>metagenomes</taxon>
        <taxon>organismal metagenomes</taxon>
    </lineage>
</organism>
<reference evidence="1" key="1">
    <citation type="journal article" date="2020" name="Nature">
        <title>Giant virus diversity and host interactions through global metagenomics.</title>
        <authorList>
            <person name="Schulz F."/>
            <person name="Roux S."/>
            <person name="Paez-Espino D."/>
            <person name="Jungbluth S."/>
            <person name="Walsh D.A."/>
            <person name="Denef V.J."/>
            <person name="McMahon K.D."/>
            <person name="Konstantinidis K.T."/>
            <person name="Eloe-Fadrosh E.A."/>
            <person name="Kyrpides N.C."/>
            <person name="Woyke T."/>
        </authorList>
    </citation>
    <scope>NUCLEOTIDE SEQUENCE</scope>
    <source>
        <strain evidence="1">GVMAG-M-3300010158-55</strain>
    </source>
</reference>
<dbReference type="AlphaFoldDB" id="A0A6C0B8H0"/>
<dbReference type="EMBL" id="MN739098">
    <property type="protein sequence ID" value="QHS88537.1"/>
    <property type="molecule type" value="Genomic_DNA"/>
</dbReference>